<protein>
    <submittedName>
        <fullName evidence="2">Uncharacterized protein</fullName>
    </submittedName>
</protein>
<sequence length="446" mass="51592">MAPDGQICKCAKQTPTQMAVRKQTDGTRWGNMQMRETNIEPKGCQKTPDGTQGMDYANERKTNNRDTDYVKLAKSTWSTKEDYQANTQRRHQRRRSALEKQGRKATEDQWFSRVEEDLSKVGYIGRHRSSVSSLVKKPAPKIIVEDSKTPPTVKNIVPPRKMTTPEGKKEEEKMNTVPETYKIAGLIIAATRKFSKGNQIELRRWIEHFEQNCYAVGGDNQTATDLLPLLLEDTARIKYDFIPDGKKKDWKTVTKTLLAAHGNSTDTMDARETLENLQQGIMSCAELGRTVKDLCDIILNGMPASRKEEITADTFLAKTRPNLRKYLRRLNPKPKTLEESIKAAEREERISQMENRDEDESHDTLMAHITSEFEKLSKNFQQLHQNSSNKTPEPSTSTDDEDEEDEDDEDEDCEDYEDEEDYEDYDEEEDYEDYDEEEDDDDYEEY</sequence>
<keyword evidence="3" id="KW-1185">Reference proteome</keyword>
<feature type="region of interest" description="Disordered" evidence="1">
    <location>
        <begin position="328"/>
        <end position="362"/>
    </location>
</feature>
<feature type="region of interest" description="Disordered" evidence="1">
    <location>
        <begin position="78"/>
        <end position="107"/>
    </location>
</feature>
<feature type="compositionally biased region" description="Acidic residues" evidence="1">
    <location>
        <begin position="398"/>
        <end position="446"/>
    </location>
</feature>
<dbReference type="EMBL" id="CANHGI010000002">
    <property type="protein sequence ID" value="CAI5442345.1"/>
    <property type="molecule type" value="Genomic_DNA"/>
</dbReference>
<dbReference type="AlphaFoldDB" id="A0A9P1MZF6"/>
<feature type="compositionally biased region" description="Polar residues" evidence="1">
    <location>
        <begin position="382"/>
        <end position="397"/>
    </location>
</feature>
<feature type="compositionally biased region" description="Basic and acidic residues" evidence="1">
    <location>
        <begin position="96"/>
        <end position="107"/>
    </location>
</feature>
<feature type="region of interest" description="Disordered" evidence="1">
    <location>
        <begin position="149"/>
        <end position="173"/>
    </location>
</feature>
<evidence type="ECO:0000256" key="1">
    <source>
        <dbReference type="SAM" id="MobiDB-lite"/>
    </source>
</evidence>
<reference evidence="2" key="1">
    <citation type="submission" date="2022-11" db="EMBL/GenBank/DDBJ databases">
        <authorList>
            <person name="Kikuchi T."/>
        </authorList>
    </citation>
    <scope>NUCLEOTIDE SEQUENCE</scope>
    <source>
        <strain evidence="2">PS1010</strain>
    </source>
</reference>
<organism evidence="2 3">
    <name type="scientific">Caenorhabditis angaria</name>
    <dbReference type="NCBI Taxonomy" id="860376"/>
    <lineage>
        <taxon>Eukaryota</taxon>
        <taxon>Metazoa</taxon>
        <taxon>Ecdysozoa</taxon>
        <taxon>Nematoda</taxon>
        <taxon>Chromadorea</taxon>
        <taxon>Rhabditida</taxon>
        <taxon>Rhabditina</taxon>
        <taxon>Rhabditomorpha</taxon>
        <taxon>Rhabditoidea</taxon>
        <taxon>Rhabditidae</taxon>
        <taxon>Peloderinae</taxon>
        <taxon>Caenorhabditis</taxon>
    </lineage>
</organism>
<dbReference type="Proteomes" id="UP001152747">
    <property type="component" value="Unassembled WGS sequence"/>
</dbReference>
<feature type="region of interest" description="Disordered" evidence="1">
    <location>
        <begin position="382"/>
        <end position="446"/>
    </location>
</feature>
<gene>
    <name evidence="2" type="ORF">CAMP_LOCUS4982</name>
</gene>
<name>A0A9P1MZF6_9PELO</name>
<evidence type="ECO:0000313" key="3">
    <source>
        <dbReference type="Proteomes" id="UP001152747"/>
    </source>
</evidence>
<feature type="compositionally biased region" description="Basic and acidic residues" evidence="1">
    <location>
        <begin position="335"/>
        <end position="355"/>
    </location>
</feature>
<accession>A0A9P1MZF6</accession>
<evidence type="ECO:0000313" key="2">
    <source>
        <dbReference type="EMBL" id="CAI5442345.1"/>
    </source>
</evidence>
<proteinExistence type="predicted"/>
<comment type="caution">
    <text evidence="2">The sequence shown here is derived from an EMBL/GenBank/DDBJ whole genome shotgun (WGS) entry which is preliminary data.</text>
</comment>